<proteinExistence type="inferred from homology"/>
<dbReference type="SUPFAM" id="SSF55469">
    <property type="entry name" value="FMN-dependent nitroreductase-like"/>
    <property type="match status" value="1"/>
</dbReference>
<keyword evidence="7" id="KW-1185">Reference proteome</keyword>
<organism evidence="6 7">
    <name type="scientific">Hydrogenispora ethanolica</name>
    <dbReference type="NCBI Taxonomy" id="1082276"/>
    <lineage>
        <taxon>Bacteria</taxon>
        <taxon>Bacillati</taxon>
        <taxon>Bacillota</taxon>
        <taxon>Hydrogenispora</taxon>
    </lineage>
</organism>
<keyword evidence="4" id="KW-0560">Oxidoreductase</keyword>
<keyword evidence="3" id="KW-0288">FMN</keyword>
<dbReference type="PANTHER" id="PTHR43425">
    <property type="entry name" value="OXYGEN-INSENSITIVE NADPH NITROREDUCTASE"/>
    <property type="match status" value="1"/>
</dbReference>
<evidence type="ECO:0000256" key="2">
    <source>
        <dbReference type="ARBA" id="ARBA00022630"/>
    </source>
</evidence>
<dbReference type="OrthoDB" id="9775805at2"/>
<evidence type="ECO:0000256" key="1">
    <source>
        <dbReference type="ARBA" id="ARBA00008366"/>
    </source>
</evidence>
<feature type="domain" description="Nitroreductase" evidence="5">
    <location>
        <begin position="12"/>
        <end position="158"/>
    </location>
</feature>
<evidence type="ECO:0000313" key="6">
    <source>
        <dbReference type="EMBL" id="TCL75132.1"/>
    </source>
</evidence>
<protein>
    <submittedName>
        <fullName evidence="6">FMN reductase [NAD(P)H]</fullName>
    </submittedName>
</protein>
<dbReference type="RefSeq" id="WP_132012820.1">
    <property type="nucleotide sequence ID" value="NZ_SLUN01000003.1"/>
</dbReference>
<dbReference type="InterPro" id="IPR000415">
    <property type="entry name" value="Nitroreductase-like"/>
</dbReference>
<dbReference type="Gene3D" id="3.40.109.10">
    <property type="entry name" value="NADH Oxidase"/>
    <property type="match status" value="1"/>
</dbReference>
<dbReference type="Pfam" id="PF00881">
    <property type="entry name" value="Nitroreductase"/>
    <property type="match status" value="1"/>
</dbReference>
<gene>
    <name evidence="6" type="ORF">EDC14_100363</name>
</gene>
<comment type="caution">
    <text evidence="6">The sequence shown here is derived from an EMBL/GenBank/DDBJ whole genome shotgun (WGS) entry which is preliminary data.</text>
</comment>
<evidence type="ECO:0000259" key="5">
    <source>
        <dbReference type="Pfam" id="PF00881"/>
    </source>
</evidence>
<keyword evidence="2" id="KW-0285">Flavoprotein</keyword>
<evidence type="ECO:0000256" key="4">
    <source>
        <dbReference type="ARBA" id="ARBA00023002"/>
    </source>
</evidence>
<comment type="similarity">
    <text evidence="1">Belongs to the flavin oxidoreductase frp family.</text>
</comment>
<name>A0A4R1S9E4_HYDET</name>
<dbReference type="GO" id="GO:0016491">
    <property type="term" value="F:oxidoreductase activity"/>
    <property type="evidence" value="ECO:0007669"/>
    <property type="project" value="UniProtKB-KW"/>
</dbReference>
<evidence type="ECO:0000256" key="3">
    <source>
        <dbReference type="ARBA" id="ARBA00022643"/>
    </source>
</evidence>
<sequence>MNETLRTIHSLRSIHGGFTTQRIDAADLQAILEAAVRAASASARQSYSIIVVDDRADMKEYLQYVGDKALIFCVDYNRLADTAAYLQQPFGCGGLTDFITGSTDTILAAQTAAIAAKSLGIDSLFTNSIHRGDLRQFYAKFNLPGQRCFPLIALILGYAVHPGQPSRGRLTGPGIIHHGQYRQLAAAETGQIVAAYDRPDQNMGLIFRPDPSQSRYFDWFYKVWCKPKDPAQAERKQLELYQVLQTTGFLDNKYGSPAEPG</sequence>
<dbReference type="PANTHER" id="PTHR43425:SF2">
    <property type="entry name" value="OXYGEN-INSENSITIVE NADPH NITROREDUCTASE"/>
    <property type="match status" value="1"/>
</dbReference>
<dbReference type="EMBL" id="SLUN01000003">
    <property type="protein sequence ID" value="TCL75132.1"/>
    <property type="molecule type" value="Genomic_DNA"/>
</dbReference>
<dbReference type="InterPro" id="IPR029479">
    <property type="entry name" value="Nitroreductase"/>
</dbReference>
<dbReference type="AlphaFoldDB" id="A0A4R1S9E4"/>
<reference evidence="6 7" key="1">
    <citation type="submission" date="2019-03" db="EMBL/GenBank/DDBJ databases">
        <title>Genomic Encyclopedia of Type Strains, Phase IV (KMG-IV): sequencing the most valuable type-strain genomes for metagenomic binning, comparative biology and taxonomic classification.</title>
        <authorList>
            <person name="Goeker M."/>
        </authorList>
    </citation>
    <scope>NUCLEOTIDE SEQUENCE [LARGE SCALE GENOMIC DNA]</scope>
    <source>
        <strain evidence="6 7">LX-B</strain>
    </source>
</reference>
<dbReference type="InterPro" id="IPR016446">
    <property type="entry name" value="Flavin_OxRdtase_Frp"/>
</dbReference>
<accession>A0A4R1S9E4</accession>
<evidence type="ECO:0000313" key="7">
    <source>
        <dbReference type="Proteomes" id="UP000295008"/>
    </source>
</evidence>
<dbReference type="Proteomes" id="UP000295008">
    <property type="component" value="Unassembled WGS sequence"/>
</dbReference>